<proteinExistence type="predicted"/>
<evidence type="ECO:0000256" key="1">
    <source>
        <dbReference type="SAM" id="MobiDB-lite"/>
    </source>
</evidence>
<feature type="region of interest" description="Disordered" evidence="1">
    <location>
        <begin position="67"/>
        <end position="127"/>
    </location>
</feature>
<name>A0A4D6LEC1_VIGUN</name>
<dbReference type="EMBL" id="CP039347">
    <property type="protein sequence ID" value="QCD86675.1"/>
    <property type="molecule type" value="Genomic_DNA"/>
</dbReference>
<feature type="compositionally biased region" description="Basic and acidic residues" evidence="1">
    <location>
        <begin position="100"/>
        <end position="111"/>
    </location>
</feature>
<reference evidence="2 3" key="1">
    <citation type="submission" date="2019-04" db="EMBL/GenBank/DDBJ databases">
        <title>An improved genome assembly and genetic linkage map for asparagus bean, Vigna unguiculata ssp. sesquipedialis.</title>
        <authorList>
            <person name="Xia Q."/>
            <person name="Zhang R."/>
            <person name="Dong Y."/>
        </authorList>
    </citation>
    <scope>NUCLEOTIDE SEQUENCE [LARGE SCALE GENOMIC DNA]</scope>
    <source>
        <tissue evidence="2">Leaf</tissue>
    </source>
</reference>
<sequence length="127" mass="13703">MHFSYFILKIYKSINQTIHNNQGKKTARPRADLAQARSPHSGERSPLAQATNPRLGEITTEALGGFSHARLGEPSSPEGEVPRLGCNCSDTPRAPTCSRLGEHLSPERDSTSLKTKALCLSESSSAS</sequence>
<gene>
    <name evidence="2" type="ORF">DEO72_LG3g1199</name>
</gene>
<evidence type="ECO:0000313" key="2">
    <source>
        <dbReference type="EMBL" id="QCD86675.1"/>
    </source>
</evidence>
<dbReference type="AlphaFoldDB" id="A0A4D6LEC1"/>
<feature type="region of interest" description="Disordered" evidence="1">
    <location>
        <begin position="20"/>
        <end position="55"/>
    </location>
</feature>
<keyword evidence="3" id="KW-1185">Reference proteome</keyword>
<organism evidence="2 3">
    <name type="scientific">Vigna unguiculata</name>
    <name type="common">Cowpea</name>
    <dbReference type="NCBI Taxonomy" id="3917"/>
    <lineage>
        <taxon>Eukaryota</taxon>
        <taxon>Viridiplantae</taxon>
        <taxon>Streptophyta</taxon>
        <taxon>Embryophyta</taxon>
        <taxon>Tracheophyta</taxon>
        <taxon>Spermatophyta</taxon>
        <taxon>Magnoliopsida</taxon>
        <taxon>eudicotyledons</taxon>
        <taxon>Gunneridae</taxon>
        <taxon>Pentapetalae</taxon>
        <taxon>rosids</taxon>
        <taxon>fabids</taxon>
        <taxon>Fabales</taxon>
        <taxon>Fabaceae</taxon>
        <taxon>Papilionoideae</taxon>
        <taxon>50 kb inversion clade</taxon>
        <taxon>NPAAA clade</taxon>
        <taxon>indigoferoid/millettioid clade</taxon>
        <taxon>Phaseoleae</taxon>
        <taxon>Vigna</taxon>
    </lineage>
</organism>
<dbReference type="Proteomes" id="UP000501690">
    <property type="component" value="Linkage Group LG3"/>
</dbReference>
<protein>
    <submittedName>
        <fullName evidence="2">Uncharacterized protein</fullName>
    </submittedName>
</protein>
<evidence type="ECO:0000313" key="3">
    <source>
        <dbReference type="Proteomes" id="UP000501690"/>
    </source>
</evidence>
<accession>A0A4D6LEC1</accession>